<evidence type="ECO:0000256" key="10">
    <source>
        <dbReference type="PIRSR" id="PIRSR601233-3"/>
    </source>
</evidence>
<dbReference type="FunFam" id="3.90.1860.10:FF:000008">
    <property type="entry name" value="RNA-splicing ligase RtcB"/>
    <property type="match status" value="1"/>
</dbReference>
<accession>A0A5B9MBP6</accession>
<proteinExistence type="inferred from homology"/>
<gene>
    <name evidence="12" type="primary">rtcB_1</name>
    <name evidence="11" type="synonym">rtcB</name>
    <name evidence="12" type="ORF">Mal15_06550</name>
</gene>
<dbReference type="RefSeq" id="WP_233903251.1">
    <property type="nucleotide sequence ID" value="NZ_CP036264.1"/>
</dbReference>
<feature type="binding site" evidence="9">
    <location>
        <begin position="419"/>
        <end position="422"/>
    </location>
    <ligand>
        <name>GMP</name>
        <dbReference type="ChEBI" id="CHEBI:58115"/>
    </ligand>
</feature>
<feature type="binding site" evidence="10">
    <location>
        <position position="94"/>
    </location>
    <ligand>
        <name>Mn(2+)</name>
        <dbReference type="ChEBI" id="CHEBI:29035"/>
        <label>1</label>
    </ligand>
</feature>
<dbReference type="SUPFAM" id="SSF103365">
    <property type="entry name" value="Hypothetical protein PH1602"/>
    <property type="match status" value="1"/>
</dbReference>
<dbReference type="GO" id="GO:0005525">
    <property type="term" value="F:GTP binding"/>
    <property type="evidence" value="ECO:0007669"/>
    <property type="project" value="UniProtKB-KW"/>
</dbReference>
<dbReference type="Pfam" id="PF01139">
    <property type="entry name" value="RtcB"/>
    <property type="match status" value="1"/>
</dbReference>
<dbReference type="GO" id="GO:0046872">
    <property type="term" value="F:metal ion binding"/>
    <property type="evidence" value="ECO:0007669"/>
    <property type="project" value="UniProtKB-UniRule"/>
</dbReference>
<feature type="binding site" evidence="10">
    <location>
        <position position="348"/>
    </location>
    <ligand>
        <name>Mn(2+)</name>
        <dbReference type="ChEBI" id="CHEBI:29035"/>
        <label>2</label>
    </ligand>
</feature>
<dbReference type="InterPro" id="IPR001233">
    <property type="entry name" value="RtcB"/>
</dbReference>
<feature type="active site" description="GMP-histidine intermediate" evidence="8">
    <location>
        <position position="419"/>
    </location>
</feature>
<evidence type="ECO:0000256" key="5">
    <source>
        <dbReference type="ARBA" id="ARBA00023134"/>
    </source>
</evidence>
<dbReference type="EC" id="6.5.1.-" evidence="11"/>
<evidence type="ECO:0000256" key="7">
    <source>
        <dbReference type="ARBA" id="ARBA00047746"/>
    </source>
</evidence>
<evidence type="ECO:0000256" key="2">
    <source>
        <dbReference type="ARBA" id="ARBA00022723"/>
    </source>
</evidence>
<dbReference type="EMBL" id="CP036264">
    <property type="protein sequence ID" value="QEF96627.1"/>
    <property type="molecule type" value="Genomic_DNA"/>
</dbReference>
<evidence type="ECO:0000313" key="12">
    <source>
        <dbReference type="EMBL" id="QEF96627.1"/>
    </source>
</evidence>
<feature type="binding site" evidence="9">
    <location>
        <position position="493"/>
    </location>
    <ligand>
        <name>GMP</name>
        <dbReference type="ChEBI" id="CHEBI:58115"/>
    </ligand>
</feature>
<dbReference type="PANTHER" id="PTHR11118:SF1">
    <property type="entry name" value="RNA-SPLICING LIGASE RTCB HOMOLOG"/>
    <property type="match status" value="1"/>
</dbReference>
<dbReference type="GO" id="GO:0006396">
    <property type="term" value="P:RNA processing"/>
    <property type="evidence" value="ECO:0007669"/>
    <property type="project" value="InterPro"/>
</dbReference>
<feature type="binding site" evidence="10">
    <location>
        <position position="256"/>
    </location>
    <ligand>
        <name>Mn(2+)</name>
        <dbReference type="ChEBI" id="CHEBI:29035"/>
        <label>2</label>
    </ligand>
</feature>
<evidence type="ECO:0000256" key="6">
    <source>
        <dbReference type="ARBA" id="ARBA00023211"/>
    </source>
</evidence>
<keyword evidence="5 9" id="KW-0342">GTP-binding</keyword>
<dbReference type="AlphaFoldDB" id="A0A5B9MBP6"/>
<name>A0A5B9MBP6_9BACT</name>
<evidence type="ECO:0000256" key="4">
    <source>
        <dbReference type="ARBA" id="ARBA00022800"/>
    </source>
</evidence>
<feature type="binding site" evidence="9">
    <location>
        <begin position="221"/>
        <end position="225"/>
    </location>
    <ligand>
        <name>GMP</name>
        <dbReference type="ChEBI" id="CHEBI:58115"/>
    </ligand>
</feature>
<keyword evidence="1 11" id="KW-0436">Ligase</keyword>
<feature type="binding site" evidence="9">
    <location>
        <position position="401"/>
    </location>
    <ligand>
        <name>GMP</name>
        <dbReference type="ChEBI" id="CHEBI:58115"/>
    </ligand>
</feature>
<dbReference type="GO" id="GO:0042245">
    <property type="term" value="P:RNA repair"/>
    <property type="evidence" value="ECO:0007669"/>
    <property type="project" value="UniProtKB-KW"/>
</dbReference>
<comment type="cofactor">
    <cofactor evidence="10 11">
        <name>Mn(2+)</name>
        <dbReference type="ChEBI" id="CHEBI:29035"/>
    </cofactor>
    <text evidence="10 11">Binds 2 manganese ions per subunit.</text>
</comment>
<comment type="subunit">
    <text evidence="11">Monomer.</text>
</comment>
<keyword evidence="2 10" id="KW-0479">Metal-binding</keyword>
<evidence type="ECO:0000256" key="1">
    <source>
        <dbReference type="ARBA" id="ARBA00022598"/>
    </source>
</evidence>
<dbReference type="KEGG" id="smam:Mal15_06550"/>
<comment type="catalytic activity">
    <reaction evidence="7">
        <text>a 3'-end 3'-phospho-ribonucleotide-RNA + a 5'-end dephospho-ribonucleoside-RNA + GTP = a ribonucleotidyl-ribonucleotide-RNA + GMP + diphosphate</text>
        <dbReference type="Rhea" id="RHEA:68076"/>
        <dbReference type="Rhea" id="RHEA-COMP:10463"/>
        <dbReference type="Rhea" id="RHEA-COMP:13936"/>
        <dbReference type="Rhea" id="RHEA-COMP:17355"/>
        <dbReference type="ChEBI" id="CHEBI:33019"/>
        <dbReference type="ChEBI" id="CHEBI:37565"/>
        <dbReference type="ChEBI" id="CHEBI:58115"/>
        <dbReference type="ChEBI" id="CHEBI:83062"/>
        <dbReference type="ChEBI" id="CHEBI:138284"/>
        <dbReference type="ChEBI" id="CHEBI:173118"/>
        <dbReference type="EC" id="6.5.1.8"/>
    </reaction>
</comment>
<feature type="binding site" evidence="9">
    <location>
        <begin position="348"/>
        <end position="349"/>
    </location>
    <ligand>
        <name>GMP</name>
        <dbReference type="ChEBI" id="CHEBI:58115"/>
    </ligand>
</feature>
<evidence type="ECO:0000256" key="11">
    <source>
        <dbReference type="RuleBase" id="RU371113"/>
    </source>
</evidence>
<evidence type="ECO:0000256" key="8">
    <source>
        <dbReference type="PIRSR" id="PIRSR601233-1"/>
    </source>
</evidence>
<keyword evidence="4" id="KW-0692">RNA repair</keyword>
<organism evidence="12 13">
    <name type="scientific">Stieleria maiorica</name>
    <dbReference type="NCBI Taxonomy" id="2795974"/>
    <lineage>
        <taxon>Bacteria</taxon>
        <taxon>Pseudomonadati</taxon>
        <taxon>Planctomycetota</taxon>
        <taxon>Planctomycetia</taxon>
        <taxon>Pirellulales</taxon>
        <taxon>Pirellulaceae</taxon>
        <taxon>Stieleria</taxon>
    </lineage>
</organism>
<dbReference type="Proteomes" id="UP000321353">
    <property type="component" value="Chromosome"/>
</dbReference>
<comment type="similarity">
    <text evidence="11">Belongs to the RtcB family.</text>
</comment>
<dbReference type="GO" id="GO:0170057">
    <property type="term" value="F:RNA ligase (GTP) activity"/>
    <property type="evidence" value="ECO:0007669"/>
    <property type="project" value="UniProtKB-EC"/>
</dbReference>
<dbReference type="GO" id="GO:0003972">
    <property type="term" value="F:RNA ligase (ATP) activity"/>
    <property type="evidence" value="ECO:0007669"/>
    <property type="project" value="TreeGrafter"/>
</dbReference>
<feature type="binding site" evidence="10">
    <location>
        <position position="222"/>
    </location>
    <ligand>
        <name>Mn(2+)</name>
        <dbReference type="ChEBI" id="CHEBI:29035"/>
        <label>1</label>
    </ligand>
</feature>
<dbReference type="PANTHER" id="PTHR11118">
    <property type="entry name" value="RNA-SPLICING LIGASE RTCB HOMOLOG"/>
    <property type="match status" value="1"/>
</dbReference>
<evidence type="ECO:0000256" key="3">
    <source>
        <dbReference type="ARBA" id="ARBA00022741"/>
    </source>
</evidence>
<dbReference type="Gene3D" id="3.90.1860.10">
    <property type="entry name" value="tRNA-splicing ligase RtcB"/>
    <property type="match status" value="1"/>
</dbReference>
<evidence type="ECO:0000256" key="9">
    <source>
        <dbReference type="PIRSR" id="PIRSR601233-2"/>
    </source>
</evidence>
<keyword evidence="13" id="KW-1185">Reference proteome</keyword>
<dbReference type="InterPro" id="IPR036025">
    <property type="entry name" value="RtcB-like_sf"/>
</dbReference>
<keyword evidence="3 9" id="KW-0547">Nucleotide-binding</keyword>
<protein>
    <recommendedName>
        <fullName evidence="11">tRNA-splicing ligase RtcB</fullName>
        <ecNumber evidence="11">6.5.1.-</ecNumber>
    </recommendedName>
</protein>
<keyword evidence="6 10" id="KW-0464">Manganese</keyword>
<sequence>MTTTHARTTPPMISTGEATAILPTETTAPIKVIGTEAIRETFDDLCIQQAINSRTAPGVTDVVLNPDAHCGYGAPVGCVMVSPSHVYPGPVGVDIKCSMSLLQLDVPADVIEDRKTRRALIAAICKRTPTGAGKGQRSVPNGRRVNRTLGMQAVIEGASESVCEQLGIPSNWADRCEDSFHVGHDDTRDALASRLDWLTDQRHMTNFSDKMTQLGSYGGGNHFGECEVVEIGDDDRSKSVAETFGLRDGKVAFLSHCGSRGFGHNLASGQFKALQEKFSRWNIPLPAGDRQLVYAPLGSEEANHYLDDMALGANFATVNHLLINALVLEAFQEVIPGTTGDLVYFISHNIARKEIVNNVPSWVHRKGATRAFPGGHHALVGTPFAHTGHPILLPGNPRDGSAVMVADEGAEQSCFSVNHGAGRVLGRKQAKRTLDQSTIDSELEDHDILSNCRFYPKDEAPAAYKDFNEVLASVKKAGLASEVARLKARFVIKDASKADD</sequence>
<evidence type="ECO:0000313" key="13">
    <source>
        <dbReference type="Proteomes" id="UP000321353"/>
    </source>
</evidence>
<reference evidence="12 13" key="1">
    <citation type="submission" date="2019-02" db="EMBL/GenBank/DDBJ databases">
        <title>Planctomycetal bacteria perform biofilm scaping via a novel small molecule.</title>
        <authorList>
            <person name="Jeske O."/>
            <person name="Boedeker C."/>
            <person name="Wiegand S."/>
            <person name="Breitling P."/>
            <person name="Kallscheuer N."/>
            <person name="Jogler M."/>
            <person name="Rohde M."/>
            <person name="Petersen J."/>
            <person name="Medema M.H."/>
            <person name="Surup F."/>
            <person name="Jogler C."/>
        </authorList>
    </citation>
    <scope>NUCLEOTIDE SEQUENCE [LARGE SCALE GENOMIC DNA]</scope>
    <source>
        <strain evidence="12 13">Mal15</strain>
    </source>
</reference>